<dbReference type="PANTHER" id="PTHR30050:SF2">
    <property type="entry name" value="CHROMOSOMAL REPLICATION INITIATOR PROTEIN DNAA"/>
    <property type="match status" value="1"/>
</dbReference>
<dbReference type="Pfam" id="PF08299">
    <property type="entry name" value="Bac_DnaA_C"/>
    <property type="match status" value="1"/>
</dbReference>
<feature type="domain" description="Chromosomal replication initiator DnaA C-terminal" evidence="8">
    <location>
        <begin position="387"/>
        <end position="455"/>
    </location>
</feature>
<organism evidence="9">
    <name type="scientific">marine metagenome</name>
    <dbReference type="NCBI Taxonomy" id="408172"/>
    <lineage>
        <taxon>unclassified sequences</taxon>
        <taxon>metagenomes</taxon>
        <taxon>ecological metagenomes</taxon>
    </lineage>
</organism>
<keyword evidence="1" id="KW-0963">Cytoplasm</keyword>
<dbReference type="GO" id="GO:0006270">
    <property type="term" value="P:DNA replication initiation"/>
    <property type="evidence" value="ECO:0007669"/>
    <property type="project" value="InterPro"/>
</dbReference>
<keyword evidence="2" id="KW-0235">DNA replication</keyword>
<keyword evidence="6" id="KW-0238">DNA-binding</keyword>
<dbReference type="Pfam" id="PF00308">
    <property type="entry name" value="Bac_DnaA"/>
    <property type="match status" value="1"/>
</dbReference>
<evidence type="ECO:0000256" key="5">
    <source>
        <dbReference type="ARBA" id="ARBA00023121"/>
    </source>
</evidence>
<evidence type="ECO:0000256" key="6">
    <source>
        <dbReference type="ARBA" id="ARBA00023125"/>
    </source>
</evidence>
<dbReference type="SUPFAM" id="SSF48295">
    <property type="entry name" value="TrpR-like"/>
    <property type="match status" value="1"/>
</dbReference>
<dbReference type="Gene3D" id="3.40.50.300">
    <property type="entry name" value="P-loop containing nucleotide triphosphate hydrolases"/>
    <property type="match status" value="1"/>
</dbReference>
<dbReference type="InterPro" id="IPR003593">
    <property type="entry name" value="AAA+_ATPase"/>
</dbReference>
<reference evidence="9" key="1">
    <citation type="submission" date="2018-05" db="EMBL/GenBank/DDBJ databases">
        <authorList>
            <person name="Lanie J.A."/>
            <person name="Ng W.-L."/>
            <person name="Kazmierczak K.M."/>
            <person name="Andrzejewski T.M."/>
            <person name="Davidsen T.M."/>
            <person name="Wayne K.J."/>
            <person name="Tettelin H."/>
            <person name="Glass J.I."/>
            <person name="Rusch D."/>
            <person name="Podicherti R."/>
            <person name="Tsui H.-C.T."/>
            <person name="Winkler M.E."/>
        </authorList>
    </citation>
    <scope>NUCLEOTIDE SEQUENCE</scope>
</reference>
<dbReference type="Gene3D" id="1.10.1750.10">
    <property type="match status" value="1"/>
</dbReference>
<keyword evidence="4" id="KW-0067">ATP-binding</keyword>
<dbReference type="GO" id="GO:0008289">
    <property type="term" value="F:lipid binding"/>
    <property type="evidence" value="ECO:0007669"/>
    <property type="project" value="UniProtKB-KW"/>
</dbReference>
<dbReference type="SUPFAM" id="SSF52540">
    <property type="entry name" value="P-loop containing nucleoside triphosphate hydrolases"/>
    <property type="match status" value="1"/>
</dbReference>
<keyword evidence="5" id="KW-0446">Lipid-binding</keyword>
<accession>A0A381SAJ7</accession>
<dbReference type="GO" id="GO:0005524">
    <property type="term" value="F:ATP binding"/>
    <property type="evidence" value="ECO:0007669"/>
    <property type="project" value="UniProtKB-KW"/>
</dbReference>
<dbReference type="InterPro" id="IPR013317">
    <property type="entry name" value="DnaA_dom"/>
</dbReference>
<evidence type="ECO:0000313" key="9">
    <source>
        <dbReference type="EMBL" id="SVA01125.1"/>
    </source>
</evidence>
<dbReference type="PRINTS" id="PR00051">
    <property type="entry name" value="DNAA"/>
</dbReference>
<evidence type="ECO:0000256" key="4">
    <source>
        <dbReference type="ARBA" id="ARBA00022840"/>
    </source>
</evidence>
<dbReference type="GO" id="GO:0003688">
    <property type="term" value="F:DNA replication origin binding"/>
    <property type="evidence" value="ECO:0007669"/>
    <property type="project" value="TreeGrafter"/>
</dbReference>
<evidence type="ECO:0000256" key="3">
    <source>
        <dbReference type="ARBA" id="ARBA00022741"/>
    </source>
</evidence>
<dbReference type="GO" id="GO:0005886">
    <property type="term" value="C:plasma membrane"/>
    <property type="evidence" value="ECO:0007669"/>
    <property type="project" value="TreeGrafter"/>
</dbReference>
<dbReference type="InterPro" id="IPR013159">
    <property type="entry name" value="DnaA_C"/>
</dbReference>
<evidence type="ECO:0000259" key="8">
    <source>
        <dbReference type="SMART" id="SM00760"/>
    </source>
</evidence>
<dbReference type="InterPro" id="IPR010921">
    <property type="entry name" value="Trp_repressor/repl_initiator"/>
</dbReference>
<keyword evidence="3" id="KW-0547">Nucleotide-binding</keyword>
<name>A0A381SAJ7_9ZZZZ</name>
<sequence>MELNQNQSLEFKECVRRTLPPQACQSWLNSLQLLKITPSKVVICGIPHKIYRYEIRTNHEPLLKKILDELYPEKAPFSEKKFEYKIGCSTSRKKTVQTEFDLNQEQFVTKIDDPELKKTKPVRQTESAVESSCYNLLDSYIPGKRNLLAFRASRAIVDMPGVAFNPFVIYGESGAGKTHLLDGINNELQQSTPNKKTVQVSAEDFLNDFINHLRSSKMKEFRDRYRKVDAFLMDDLQALVPSSKCQVELLYTINALRKKKAQIVIASQEAPTQISKLSSGLRGRLESGLTVDIGIPDDKTRIAILESKAKESGIPLNDELAKFIVQHIKGGIGRMEGVLLRLGVHASLLNEELTVDLARCALKDWLEDSAQTSKSLEHAQGKFTDETEKKILQRICVMFQISEEGLHSYRRDRKHTKARQAAVYLLKQLTSLSLSEIGTIVGRNHSTVHATLKKVRERMSKDDFFQKQMQTFLQEFEEKSFPYHSLEQNRSYRF</sequence>
<dbReference type="CDD" id="cd06571">
    <property type="entry name" value="Bac_DnaA_C"/>
    <property type="match status" value="1"/>
</dbReference>
<gene>
    <name evidence="9" type="ORF">METZ01_LOCUS53979</name>
</gene>
<evidence type="ECO:0000256" key="2">
    <source>
        <dbReference type="ARBA" id="ARBA00022705"/>
    </source>
</evidence>
<evidence type="ECO:0008006" key="10">
    <source>
        <dbReference type="Google" id="ProtNLM"/>
    </source>
</evidence>
<dbReference type="PANTHER" id="PTHR30050">
    <property type="entry name" value="CHROMOSOMAL REPLICATION INITIATOR PROTEIN DNAA"/>
    <property type="match status" value="1"/>
</dbReference>
<dbReference type="CDD" id="cd00009">
    <property type="entry name" value="AAA"/>
    <property type="match status" value="1"/>
</dbReference>
<dbReference type="AlphaFoldDB" id="A0A381SAJ7"/>
<dbReference type="SMART" id="SM00382">
    <property type="entry name" value="AAA"/>
    <property type="match status" value="1"/>
</dbReference>
<evidence type="ECO:0000256" key="1">
    <source>
        <dbReference type="ARBA" id="ARBA00022490"/>
    </source>
</evidence>
<protein>
    <recommendedName>
        <fullName evidence="10">Chromosomal replication initiator protein DnaA</fullName>
    </recommendedName>
</protein>
<dbReference type="SMART" id="SM00760">
    <property type="entry name" value="Bac_DnaA_C"/>
    <property type="match status" value="1"/>
</dbReference>
<dbReference type="Gene3D" id="1.10.8.60">
    <property type="match status" value="1"/>
</dbReference>
<dbReference type="InterPro" id="IPR027417">
    <property type="entry name" value="P-loop_NTPase"/>
</dbReference>
<feature type="domain" description="AAA+ ATPase" evidence="7">
    <location>
        <begin position="163"/>
        <end position="297"/>
    </location>
</feature>
<dbReference type="EMBL" id="UINC01002872">
    <property type="protein sequence ID" value="SVA01125.1"/>
    <property type="molecule type" value="Genomic_DNA"/>
</dbReference>
<dbReference type="GO" id="GO:0006275">
    <property type="term" value="P:regulation of DNA replication"/>
    <property type="evidence" value="ECO:0007669"/>
    <property type="project" value="InterPro"/>
</dbReference>
<dbReference type="InterPro" id="IPR020591">
    <property type="entry name" value="Chromosome_initiator_DnaA-like"/>
</dbReference>
<evidence type="ECO:0000259" key="7">
    <source>
        <dbReference type="SMART" id="SM00382"/>
    </source>
</evidence>
<proteinExistence type="predicted"/>